<feature type="signal peptide" evidence="1">
    <location>
        <begin position="1"/>
        <end position="28"/>
    </location>
</feature>
<protein>
    <submittedName>
        <fullName evidence="2">Phosphatidylserine decarboxylase protein</fullName>
    </submittedName>
</protein>
<dbReference type="EMBL" id="JARVKM010000015">
    <property type="protein sequence ID" value="KAK9778469.1"/>
    <property type="molecule type" value="Genomic_DNA"/>
</dbReference>
<comment type="caution">
    <text evidence="2">The sequence shown here is derived from an EMBL/GenBank/DDBJ whole genome shotgun (WGS) entry which is preliminary data.</text>
</comment>
<name>A0ABR2XXE1_9PEZI</name>
<accession>A0ABR2XXE1</accession>
<reference evidence="2 3" key="1">
    <citation type="submission" date="2024-02" db="EMBL/GenBank/DDBJ databases">
        <title>First draft genome assembly of two strains of Seiridium cardinale.</title>
        <authorList>
            <person name="Emiliani G."/>
            <person name="Scali E."/>
        </authorList>
    </citation>
    <scope>NUCLEOTIDE SEQUENCE [LARGE SCALE GENOMIC DNA]</scope>
    <source>
        <strain evidence="2 3">BM-138-000479</strain>
    </source>
</reference>
<proteinExistence type="predicted"/>
<evidence type="ECO:0000256" key="1">
    <source>
        <dbReference type="SAM" id="SignalP"/>
    </source>
</evidence>
<evidence type="ECO:0000313" key="3">
    <source>
        <dbReference type="Proteomes" id="UP001465668"/>
    </source>
</evidence>
<evidence type="ECO:0000313" key="2">
    <source>
        <dbReference type="EMBL" id="KAK9778469.1"/>
    </source>
</evidence>
<keyword evidence="1" id="KW-0732">Signal</keyword>
<dbReference type="Proteomes" id="UP001465668">
    <property type="component" value="Unassembled WGS sequence"/>
</dbReference>
<keyword evidence="3" id="KW-1185">Reference proteome</keyword>
<sequence length="229" mass="23879">MNPSNRSLSVSKATVLAIAPFLAGTAVTAPTALDNMLPHDKVNDVIKYLDSKGQIEWTEVDGGNITSITHDAGLQAVNAISSRDQKTSPSGWFTSHGWSSVGEIDGHSTKTACINSGDKMLTSLVAAGASTACNHFFGKTAAGAMGNNVWNVYQQWGLADTTGKNAIINWRWANLGSGARAVPLTETLCNTAINELLDGACVGGGQTQGGSIEVAESLGWILGFDPNNN</sequence>
<organism evidence="2 3">
    <name type="scientific">Seiridium cardinale</name>
    <dbReference type="NCBI Taxonomy" id="138064"/>
    <lineage>
        <taxon>Eukaryota</taxon>
        <taxon>Fungi</taxon>
        <taxon>Dikarya</taxon>
        <taxon>Ascomycota</taxon>
        <taxon>Pezizomycotina</taxon>
        <taxon>Sordariomycetes</taxon>
        <taxon>Xylariomycetidae</taxon>
        <taxon>Amphisphaeriales</taxon>
        <taxon>Sporocadaceae</taxon>
        <taxon>Seiridium</taxon>
    </lineage>
</organism>
<gene>
    <name evidence="2" type="ORF">SCAR479_04491</name>
</gene>
<feature type="chain" id="PRO_5047011355" evidence="1">
    <location>
        <begin position="29"/>
        <end position="229"/>
    </location>
</feature>